<dbReference type="InterPro" id="IPR036872">
    <property type="entry name" value="CH_dom_sf"/>
</dbReference>
<evidence type="ECO:0000259" key="1">
    <source>
        <dbReference type="PROSITE" id="PS50021"/>
    </source>
</evidence>
<dbReference type="SMART" id="SM00033">
    <property type="entry name" value="CH"/>
    <property type="match status" value="1"/>
</dbReference>
<feature type="domain" description="Calponin-homology (CH)" evidence="1">
    <location>
        <begin position="112"/>
        <end position="221"/>
    </location>
</feature>
<dbReference type="PROSITE" id="PS50021">
    <property type="entry name" value="CH"/>
    <property type="match status" value="1"/>
</dbReference>
<sequence>LEKDDRYDIQEAVFMRWANSLADGVVKELNDIFDTKFLSIFTRLITGDLFISSGSRVQDISNAFRLVDNDERFSQISVNELVDGNPRAVCSAVWQLVQVFWKRFAPADVRDQKMAEALKDWCVERAQRFEVQINDFISSWRDGYALNAILLSYNPELFSMNQIRDMRAVDRIEHAMSLAERYVNTPRLLHPKANYFSDFSSERLDMKSVVCYLMVLYLSLTTG</sequence>
<proteinExistence type="predicted"/>
<reference evidence="2" key="1">
    <citation type="submission" date="2017-02" db="UniProtKB">
        <authorList>
            <consortium name="WormBaseParasite"/>
        </authorList>
    </citation>
    <scope>IDENTIFICATION</scope>
</reference>
<name>A0A0R3Q5H6_9BILA</name>
<dbReference type="PANTHER" id="PTHR11915">
    <property type="entry name" value="SPECTRIN/FILAMIN RELATED CYTOSKELETAL PROTEIN"/>
    <property type="match status" value="1"/>
</dbReference>
<dbReference type="WBParaSite" id="BTMF_0000157101-mRNA-1">
    <property type="protein sequence ID" value="BTMF_0000157101-mRNA-1"/>
    <property type="gene ID" value="BTMF_0000157101"/>
</dbReference>
<evidence type="ECO:0000313" key="2">
    <source>
        <dbReference type="WBParaSite" id="BTMF_0000157101-mRNA-1"/>
    </source>
</evidence>
<dbReference type="Gene3D" id="1.10.418.10">
    <property type="entry name" value="Calponin-like domain"/>
    <property type="match status" value="1"/>
</dbReference>
<dbReference type="AlphaFoldDB" id="A0A0R3Q5H6"/>
<accession>A0A0R3Q5H6</accession>
<protein>
    <submittedName>
        <fullName evidence="2">Calponin-homology (CH) domain-containing protein</fullName>
    </submittedName>
</protein>
<dbReference type="SUPFAM" id="SSF47576">
    <property type="entry name" value="Calponin-homology domain, CH-domain"/>
    <property type="match status" value="1"/>
</dbReference>
<organism evidence="2">
    <name type="scientific">Brugia timori</name>
    <dbReference type="NCBI Taxonomy" id="42155"/>
    <lineage>
        <taxon>Eukaryota</taxon>
        <taxon>Metazoa</taxon>
        <taxon>Ecdysozoa</taxon>
        <taxon>Nematoda</taxon>
        <taxon>Chromadorea</taxon>
        <taxon>Rhabditida</taxon>
        <taxon>Spirurina</taxon>
        <taxon>Spiruromorpha</taxon>
        <taxon>Filarioidea</taxon>
        <taxon>Onchocercidae</taxon>
        <taxon>Brugia</taxon>
    </lineage>
</organism>
<dbReference type="STRING" id="42155.A0A0R3Q5H6"/>
<dbReference type="Pfam" id="PF00307">
    <property type="entry name" value="CH"/>
    <property type="match status" value="1"/>
</dbReference>
<dbReference type="InterPro" id="IPR001715">
    <property type="entry name" value="CH_dom"/>
</dbReference>